<evidence type="ECO:0000256" key="15">
    <source>
        <dbReference type="ARBA" id="ARBA00022958"/>
    </source>
</evidence>
<dbReference type="InterPro" id="IPR036918">
    <property type="entry name" value="Pyrv_Knase_C_sf"/>
</dbReference>
<dbReference type="RefSeq" id="WP_092467953.1">
    <property type="nucleotide sequence ID" value="NZ_FOOX01000001.1"/>
</dbReference>
<dbReference type="SUPFAM" id="SSF52009">
    <property type="entry name" value="Phosphohistidine domain"/>
    <property type="match status" value="1"/>
</dbReference>
<evidence type="ECO:0000259" key="21">
    <source>
        <dbReference type="Pfam" id="PF00391"/>
    </source>
</evidence>
<evidence type="ECO:0000256" key="16">
    <source>
        <dbReference type="ARBA" id="ARBA00023152"/>
    </source>
</evidence>
<feature type="domain" description="Pyruvate kinase barrel" evidence="20">
    <location>
        <begin position="1"/>
        <end position="322"/>
    </location>
</feature>
<dbReference type="SUPFAM" id="SSF52935">
    <property type="entry name" value="PK C-terminal domain-like"/>
    <property type="match status" value="1"/>
</dbReference>
<evidence type="ECO:0000256" key="7">
    <source>
        <dbReference type="ARBA" id="ARBA00012142"/>
    </source>
</evidence>
<evidence type="ECO:0000256" key="9">
    <source>
        <dbReference type="ARBA" id="ARBA00022679"/>
    </source>
</evidence>
<dbReference type="Proteomes" id="UP000199337">
    <property type="component" value="Unassembled WGS sequence"/>
</dbReference>
<dbReference type="EC" id="2.7.1.40" evidence="7 18"/>
<keyword evidence="24" id="KW-1185">Reference proteome</keyword>
<evidence type="ECO:0000256" key="8">
    <source>
        <dbReference type="ARBA" id="ARBA00018587"/>
    </source>
</evidence>
<dbReference type="InterPro" id="IPR036637">
    <property type="entry name" value="Phosphohistidine_dom_sf"/>
</dbReference>
<dbReference type="PANTHER" id="PTHR11817">
    <property type="entry name" value="PYRUVATE KINASE"/>
    <property type="match status" value="1"/>
</dbReference>
<dbReference type="InterPro" id="IPR001697">
    <property type="entry name" value="Pyr_Knase"/>
</dbReference>
<comment type="pathway">
    <text evidence="3 19">Carbohydrate degradation; glycolysis; pyruvate from D-glyceraldehyde 3-phosphate: step 5/5.</text>
</comment>
<evidence type="ECO:0000256" key="12">
    <source>
        <dbReference type="ARBA" id="ARBA00022777"/>
    </source>
</evidence>
<dbReference type="Gene3D" id="3.40.1380.20">
    <property type="entry name" value="Pyruvate kinase, C-terminal domain"/>
    <property type="match status" value="1"/>
</dbReference>
<evidence type="ECO:0000256" key="5">
    <source>
        <dbReference type="ARBA" id="ARBA00008663"/>
    </source>
</evidence>
<dbReference type="NCBIfam" id="NF004491">
    <property type="entry name" value="PRK05826.1"/>
    <property type="match status" value="1"/>
</dbReference>
<comment type="cofactor">
    <cofactor evidence="2">
        <name>K(+)</name>
        <dbReference type="ChEBI" id="CHEBI:29103"/>
    </cofactor>
</comment>
<evidence type="ECO:0000313" key="24">
    <source>
        <dbReference type="Proteomes" id="UP000199337"/>
    </source>
</evidence>
<dbReference type="Gene3D" id="2.40.33.10">
    <property type="entry name" value="PK beta-barrel domain-like"/>
    <property type="match status" value="1"/>
</dbReference>
<keyword evidence="13" id="KW-0067">ATP-binding</keyword>
<dbReference type="GO" id="GO:0005524">
    <property type="term" value="F:ATP binding"/>
    <property type="evidence" value="ECO:0007669"/>
    <property type="project" value="UniProtKB-KW"/>
</dbReference>
<keyword evidence="16 19" id="KW-0324">Glycolysis</keyword>
<gene>
    <name evidence="23" type="ORF">SAMN05660649_00275</name>
</gene>
<comment type="subunit">
    <text evidence="6">Homotetramer.</text>
</comment>
<evidence type="ECO:0000256" key="4">
    <source>
        <dbReference type="ARBA" id="ARBA00006237"/>
    </source>
</evidence>
<dbReference type="GO" id="GO:0004743">
    <property type="term" value="F:pyruvate kinase activity"/>
    <property type="evidence" value="ECO:0007669"/>
    <property type="project" value="UniProtKB-UniRule"/>
</dbReference>
<dbReference type="OrthoDB" id="9812123at2"/>
<dbReference type="SUPFAM" id="SSF51621">
    <property type="entry name" value="Phosphoenolpyruvate/pyruvate domain"/>
    <property type="match status" value="1"/>
</dbReference>
<comment type="similarity">
    <text evidence="5 19">Belongs to the pyruvate kinase family.</text>
</comment>
<keyword evidence="10" id="KW-0479">Metal-binding</keyword>
<comment type="catalytic activity">
    <reaction evidence="19">
        <text>pyruvate + ATP = phosphoenolpyruvate + ADP + H(+)</text>
        <dbReference type="Rhea" id="RHEA:18157"/>
        <dbReference type="ChEBI" id="CHEBI:15361"/>
        <dbReference type="ChEBI" id="CHEBI:15378"/>
        <dbReference type="ChEBI" id="CHEBI:30616"/>
        <dbReference type="ChEBI" id="CHEBI:58702"/>
        <dbReference type="ChEBI" id="CHEBI:456216"/>
        <dbReference type="EC" id="2.7.1.40"/>
    </reaction>
</comment>
<dbReference type="GO" id="GO:0016301">
    <property type="term" value="F:kinase activity"/>
    <property type="evidence" value="ECO:0007669"/>
    <property type="project" value="UniProtKB-KW"/>
</dbReference>
<keyword evidence="11" id="KW-0547">Nucleotide-binding</keyword>
<feature type="domain" description="Pyruvate kinase C-terminal" evidence="22">
    <location>
        <begin position="355"/>
        <end position="468"/>
    </location>
</feature>
<dbReference type="Gene3D" id="3.50.30.10">
    <property type="entry name" value="Phosphohistidine domain"/>
    <property type="match status" value="1"/>
</dbReference>
<accession>A0A1I2N0D0</accession>
<feature type="domain" description="PEP-utilising enzyme mobile" evidence="21">
    <location>
        <begin position="503"/>
        <end position="573"/>
    </location>
</feature>
<evidence type="ECO:0000256" key="2">
    <source>
        <dbReference type="ARBA" id="ARBA00001958"/>
    </source>
</evidence>
<dbReference type="STRING" id="341036.SAMN05660649_00275"/>
<evidence type="ECO:0000256" key="1">
    <source>
        <dbReference type="ARBA" id="ARBA00001946"/>
    </source>
</evidence>
<dbReference type="NCBIfam" id="TIGR01064">
    <property type="entry name" value="pyruv_kin"/>
    <property type="match status" value="1"/>
</dbReference>
<proteinExistence type="inferred from homology"/>
<evidence type="ECO:0000256" key="13">
    <source>
        <dbReference type="ARBA" id="ARBA00022840"/>
    </source>
</evidence>
<evidence type="ECO:0000256" key="3">
    <source>
        <dbReference type="ARBA" id="ARBA00004997"/>
    </source>
</evidence>
<keyword evidence="14 19" id="KW-0460">Magnesium</keyword>
<dbReference type="InterPro" id="IPR015795">
    <property type="entry name" value="Pyrv_Knase_C"/>
</dbReference>
<evidence type="ECO:0000259" key="20">
    <source>
        <dbReference type="Pfam" id="PF00224"/>
    </source>
</evidence>
<keyword evidence="9 19" id="KW-0808">Transferase</keyword>
<evidence type="ECO:0000256" key="18">
    <source>
        <dbReference type="NCBIfam" id="TIGR01064"/>
    </source>
</evidence>
<evidence type="ECO:0000256" key="17">
    <source>
        <dbReference type="ARBA" id="ARBA00023317"/>
    </source>
</evidence>
<dbReference type="InterPro" id="IPR015793">
    <property type="entry name" value="Pyrv_Knase_brl"/>
</dbReference>
<dbReference type="PRINTS" id="PR01050">
    <property type="entry name" value="PYRUVTKNASE"/>
</dbReference>
<dbReference type="InterPro" id="IPR040442">
    <property type="entry name" value="Pyrv_kinase-like_dom_sf"/>
</dbReference>
<dbReference type="EMBL" id="FOOX01000001">
    <property type="protein sequence ID" value="SFF97314.1"/>
    <property type="molecule type" value="Genomic_DNA"/>
</dbReference>
<dbReference type="GO" id="GO:0030955">
    <property type="term" value="F:potassium ion binding"/>
    <property type="evidence" value="ECO:0007669"/>
    <property type="project" value="UniProtKB-UniRule"/>
</dbReference>
<dbReference type="GO" id="GO:0000287">
    <property type="term" value="F:magnesium ion binding"/>
    <property type="evidence" value="ECO:0007669"/>
    <property type="project" value="UniProtKB-UniRule"/>
</dbReference>
<dbReference type="Pfam" id="PF00391">
    <property type="entry name" value="PEP-utilizers"/>
    <property type="match status" value="1"/>
</dbReference>
<reference evidence="24" key="1">
    <citation type="submission" date="2016-10" db="EMBL/GenBank/DDBJ databases">
        <authorList>
            <person name="Varghese N."/>
            <person name="Submissions S."/>
        </authorList>
    </citation>
    <scope>NUCLEOTIDE SEQUENCE [LARGE SCALE GENOMIC DNA]</scope>
    <source>
        <strain evidence="24">DSM 17038</strain>
    </source>
</reference>
<dbReference type="InterPro" id="IPR015813">
    <property type="entry name" value="Pyrv/PenolPyrv_kinase-like_dom"/>
</dbReference>
<evidence type="ECO:0000256" key="11">
    <source>
        <dbReference type="ARBA" id="ARBA00022741"/>
    </source>
</evidence>
<evidence type="ECO:0000256" key="14">
    <source>
        <dbReference type="ARBA" id="ARBA00022842"/>
    </source>
</evidence>
<evidence type="ECO:0000259" key="22">
    <source>
        <dbReference type="Pfam" id="PF02887"/>
    </source>
</evidence>
<comment type="similarity">
    <text evidence="4">In the C-terminal section; belongs to the PEP-utilizing enzyme family.</text>
</comment>
<comment type="cofactor">
    <cofactor evidence="1">
        <name>Mg(2+)</name>
        <dbReference type="ChEBI" id="CHEBI:18420"/>
    </cofactor>
</comment>
<keyword evidence="17 23" id="KW-0670">Pyruvate</keyword>
<dbReference type="InterPro" id="IPR008279">
    <property type="entry name" value="PEP-util_enz_mobile_dom"/>
</dbReference>
<dbReference type="Pfam" id="PF02887">
    <property type="entry name" value="PK_C"/>
    <property type="match status" value="1"/>
</dbReference>
<dbReference type="InterPro" id="IPR011037">
    <property type="entry name" value="Pyrv_Knase-like_insert_dom_sf"/>
</dbReference>
<dbReference type="SUPFAM" id="SSF50800">
    <property type="entry name" value="PK beta-barrel domain-like"/>
    <property type="match status" value="1"/>
</dbReference>
<name>A0A1I2N0D0_9FIRM</name>
<dbReference type="NCBIfam" id="NF004978">
    <property type="entry name" value="PRK06354.1"/>
    <property type="match status" value="1"/>
</dbReference>
<sequence length="583" mass="61950">MRRTKIVCTIGPVSESVELMEKMMLTGMNVARLNFSHGTHEEHAKRIKAIRKAAGNVGKNVAIMLDTKGPEIRLGLLEKEPVELKAGAEVCLTTDNVKGTEQLLPVTYKGLPGDVKTGDRILISDGLIALRVQSVDGPKIFCIIENGGKITSQKGVNVPGVNVSLPSLTENDKTDIIFGIENNLDFVAASFIRKASDVLAIRRIIEENNGYMDIISKIESREAVLNLDEIIKVSDGIMVARGDLGVEIPPEEVPLIQKSIIEKCNHTGKPVITATQMLESMIQNPRPTRAEASDVANAILDGTDAIMLSGETAAGKYPIESVETMARIAAQAESAIKFEELLKNKRRALSKTVTDAISHATVTTALDLGAAAIISSTEAGYTAKMVSKYRPRAPIIAATPHTKVLRKLAIVWGVQPLLVARTEDTDSMINAAVEVSLAAGLIKAGDLTVITAGVPVGVHGTTNLIKVHTVGDIIARGTGIGNKAVTGSVCVVGSWREAKERLRAGQILVTYDTDRDFIPAIEKAAAIITEVGGLTSHAAIVGLEFGIPVIVGLEGATSIIPDGEIVTVDGQRGLVYKGTARVL</sequence>
<evidence type="ECO:0000256" key="10">
    <source>
        <dbReference type="ARBA" id="ARBA00022723"/>
    </source>
</evidence>
<dbReference type="FunFam" id="2.40.33.10:FF:000001">
    <property type="entry name" value="Pyruvate kinase"/>
    <property type="match status" value="1"/>
</dbReference>
<evidence type="ECO:0000313" key="23">
    <source>
        <dbReference type="EMBL" id="SFF97314.1"/>
    </source>
</evidence>
<protein>
    <recommendedName>
        <fullName evidence="8 18">Pyruvate kinase</fullName>
        <ecNumber evidence="7 18">2.7.1.40</ecNumber>
    </recommendedName>
</protein>
<keyword evidence="15" id="KW-0630">Potassium</keyword>
<keyword evidence="12 19" id="KW-0418">Kinase</keyword>
<evidence type="ECO:0000256" key="19">
    <source>
        <dbReference type="RuleBase" id="RU000504"/>
    </source>
</evidence>
<dbReference type="Pfam" id="PF00224">
    <property type="entry name" value="PK"/>
    <property type="match status" value="1"/>
</dbReference>
<dbReference type="Gene3D" id="3.20.20.60">
    <property type="entry name" value="Phosphoenolpyruvate-binding domains"/>
    <property type="match status" value="1"/>
</dbReference>
<dbReference type="InterPro" id="IPR015806">
    <property type="entry name" value="Pyrv_Knase_insert_dom_sf"/>
</dbReference>
<dbReference type="FunFam" id="3.50.30.10:FF:000004">
    <property type="entry name" value="Pyruvate kinase"/>
    <property type="match status" value="1"/>
</dbReference>
<dbReference type="FunFam" id="3.20.20.60:FF:000001">
    <property type="entry name" value="Pyruvate kinase"/>
    <property type="match status" value="1"/>
</dbReference>
<dbReference type="UniPathway" id="UPA00109">
    <property type="reaction ID" value="UER00188"/>
</dbReference>
<evidence type="ECO:0000256" key="6">
    <source>
        <dbReference type="ARBA" id="ARBA00011881"/>
    </source>
</evidence>
<dbReference type="GO" id="GO:0006950">
    <property type="term" value="P:response to stress"/>
    <property type="evidence" value="ECO:0007669"/>
    <property type="project" value="UniProtKB-ARBA"/>
</dbReference>
<dbReference type="AlphaFoldDB" id="A0A1I2N0D0"/>
<organism evidence="23 24">
    <name type="scientific">Desulfotruncus arcticus DSM 17038</name>
    <dbReference type="NCBI Taxonomy" id="1121424"/>
    <lineage>
        <taxon>Bacteria</taxon>
        <taxon>Bacillati</taxon>
        <taxon>Bacillota</taxon>
        <taxon>Clostridia</taxon>
        <taxon>Eubacteriales</taxon>
        <taxon>Desulfallaceae</taxon>
        <taxon>Desulfotruncus</taxon>
    </lineage>
</organism>